<evidence type="ECO:0000256" key="1">
    <source>
        <dbReference type="SAM" id="MobiDB-lite"/>
    </source>
</evidence>
<evidence type="ECO:0000313" key="3">
    <source>
        <dbReference type="Proteomes" id="UP000515870"/>
    </source>
</evidence>
<feature type="region of interest" description="Disordered" evidence="1">
    <location>
        <begin position="101"/>
        <end position="131"/>
    </location>
</feature>
<accession>A0A7G8LQP0</accession>
<name>A0A7G8LQP0_9CAUD</name>
<proteinExistence type="predicted"/>
<reference evidence="2 3" key="1">
    <citation type="submission" date="2020-07" db="EMBL/GenBank/DDBJ databases">
        <authorList>
            <person name="Herold A.D."/>
            <person name="Miller J.K."/>
            <person name="Mize A.J."/>
            <person name="Chia C.P."/>
            <person name="Gurney S.M.R."/>
            <person name="Garlena R.A."/>
            <person name="Russell D.A."/>
            <person name="Pope W.H."/>
            <person name="Jacobs-Sera D."/>
            <person name="Hatfull G.F."/>
        </authorList>
    </citation>
    <scope>NUCLEOTIDE SEQUENCE [LARGE SCALE GENOMIC DNA]</scope>
</reference>
<keyword evidence="3" id="KW-1185">Reference proteome</keyword>
<gene>
    <name evidence="2" type="primary">62</name>
    <name evidence="2" type="ORF">SEA_BIGCHUNGUS_62</name>
</gene>
<organism evidence="2 3">
    <name type="scientific">Gordonia phage BigChungus</name>
    <dbReference type="NCBI Taxonomy" id="2762389"/>
    <lineage>
        <taxon>Viruses</taxon>
        <taxon>Duplodnaviria</taxon>
        <taxon>Heunggongvirae</taxon>
        <taxon>Uroviricota</taxon>
        <taxon>Caudoviricetes</taxon>
        <taxon>Ponsvirus</taxon>
        <taxon>Ponsvirus bigchungus</taxon>
    </lineage>
</organism>
<dbReference type="GeneID" id="77939432"/>
<dbReference type="Proteomes" id="UP000515870">
    <property type="component" value="Segment"/>
</dbReference>
<dbReference type="KEGG" id="vg:77939432"/>
<dbReference type="RefSeq" id="YP_010663410.1">
    <property type="nucleotide sequence ID" value="NC_070896.1"/>
</dbReference>
<sequence length="131" mass="15844">MLLMLYPIDRDICELFTLRDHGDIHGRDLHHYITKERKWSEQEFKDAKRRLNLKGHKDTQGQWWWHSPDGELSRLMVKQMRIWYSKCSSWDEFKQELQKAAREVHKHPQGMSSQRMYGGNKSAGVRTRRFT</sequence>
<protein>
    <submittedName>
        <fullName evidence="2">Uncharacterized protein</fullName>
    </submittedName>
</protein>
<evidence type="ECO:0000313" key="2">
    <source>
        <dbReference type="EMBL" id="QNJ59562.1"/>
    </source>
</evidence>
<dbReference type="EMBL" id="MT776810">
    <property type="protein sequence ID" value="QNJ59562.1"/>
    <property type="molecule type" value="Genomic_DNA"/>
</dbReference>